<keyword evidence="4 9" id="KW-0812">Transmembrane</keyword>
<dbReference type="Proteomes" id="UP000198571">
    <property type="component" value="Unassembled WGS sequence"/>
</dbReference>
<feature type="transmembrane region" description="Helical" evidence="9">
    <location>
        <begin position="388"/>
        <end position="415"/>
    </location>
</feature>
<evidence type="ECO:0000256" key="8">
    <source>
        <dbReference type="PROSITE-ProRule" id="PRU00703"/>
    </source>
</evidence>
<dbReference type="InterPro" id="IPR036739">
    <property type="entry name" value="SLC41_membr_dom_sf"/>
</dbReference>
<feature type="domain" description="CBS" evidence="10">
    <location>
        <begin position="206"/>
        <end position="264"/>
    </location>
</feature>
<evidence type="ECO:0000259" key="10">
    <source>
        <dbReference type="PROSITE" id="PS51371"/>
    </source>
</evidence>
<feature type="transmembrane region" description="Helical" evidence="9">
    <location>
        <begin position="314"/>
        <end position="341"/>
    </location>
</feature>
<keyword evidence="5 9" id="KW-0460">Magnesium</keyword>
<evidence type="ECO:0000256" key="1">
    <source>
        <dbReference type="ARBA" id="ARBA00004141"/>
    </source>
</evidence>
<evidence type="ECO:0000313" key="11">
    <source>
        <dbReference type="EMBL" id="SES43284.1"/>
    </source>
</evidence>
<dbReference type="SUPFAM" id="SSF161093">
    <property type="entry name" value="MgtE membrane domain-like"/>
    <property type="match status" value="1"/>
</dbReference>
<dbReference type="NCBIfam" id="TIGR00400">
    <property type="entry name" value="mgtE"/>
    <property type="match status" value="1"/>
</dbReference>
<dbReference type="GO" id="GO:0046872">
    <property type="term" value="F:metal ion binding"/>
    <property type="evidence" value="ECO:0007669"/>
    <property type="project" value="UniProtKB-KW"/>
</dbReference>
<keyword evidence="8" id="KW-0129">CBS domain</keyword>
<dbReference type="RefSeq" id="WP_093056298.1">
    <property type="nucleotide sequence ID" value="NZ_FOGT01000033.1"/>
</dbReference>
<evidence type="ECO:0000256" key="2">
    <source>
        <dbReference type="ARBA" id="ARBA00009749"/>
    </source>
</evidence>
<gene>
    <name evidence="11" type="ORF">SAMN05518684_1338</name>
</gene>
<dbReference type="GO" id="GO:0005886">
    <property type="term" value="C:plasma membrane"/>
    <property type="evidence" value="ECO:0007669"/>
    <property type="project" value="UniProtKB-SubCell"/>
</dbReference>
<dbReference type="Pfam" id="PF03448">
    <property type="entry name" value="MgtE_N"/>
    <property type="match status" value="1"/>
</dbReference>
<evidence type="ECO:0000256" key="6">
    <source>
        <dbReference type="ARBA" id="ARBA00022989"/>
    </source>
</evidence>
<reference evidence="12" key="1">
    <citation type="submission" date="2016-10" db="EMBL/GenBank/DDBJ databases">
        <authorList>
            <person name="Varghese N."/>
            <person name="Submissions S."/>
        </authorList>
    </citation>
    <scope>NUCLEOTIDE SEQUENCE [LARGE SCALE GENOMIC DNA]</scope>
    <source>
        <strain evidence="12">S9</strain>
    </source>
</reference>
<feature type="transmembrane region" description="Helical" evidence="9">
    <location>
        <begin position="362"/>
        <end position="382"/>
    </location>
</feature>
<name>A0A1H9XAY0_9BACI</name>
<keyword evidence="3 9" id="KW-0813">Transport</keyword>
<evidence type="ECO:0000256" key="4">
    <source>
        <dbReference type="ARBA" id="ARBA00022692"/>
    </source>
</evidence>
<dbReference type="InterPro" id="IPR038076">
    <property type="entry name" value="MgtE_N_sf"/>
</dbReference>
<dbReference type="CDD" id="cd04606">
    <property type="entry name" value="CBS_pair_Mg_transporter"/>
    <property type="match status" value="1"/>
</dbReference>
<feature type="transmembrane region" description="Helical" evidence="9">
    <location>
        <begin position="427"/>
        <end position="452"/>
    </location>
</feature>
<dbReference type="SUPFAM" id="SSF54631">
    <property type="entry name" value="CBS-domain pair"/>
    <property type="match status" value="1"/>
</dbReference>
<dbReference type="Gene3D" id="1.10.357.20">
    <property type="entry name" value="SLC41 divalent cation transporters, integral membrane domain"/>
    <property type="match status" value="1"/>
</dbReference>
<dbReference type="Pfam" id="PF00571">
    <property type="entry name" value="CBS"/>
    <property type="match status" value="2"/>
</dbReference>
<organism evidence="11 12">
    <name type="scientific">Salipaludibacillus aurantiacus</name>
    <dbReference type="NCBI Taxonomy" id="1601833"/>
    <lineage>
        <taxon>Bacteria</taxon>
        <taxon>Bacillati</taxon>
        <taxon>Bacillota</taxon>
        <taxon>Bacilli</taxon>
        <taxon>Bacillales</taxon>
        <taxon>Bacillaceae</taxon>
    </lineage>
</organism>
<dbReference type="EMBL" id="FOGT01000033">
    <property type="protein sequence ID" value="SES43284.1"/>
    <property type="molecule type" value="Genomic_DNA"/>
</dbReference>
<dbReference type="InterPro" id="IPR006667">
    <property type="entry name" value="SLC41_membr_dom"/>
</dbReference>
<proteinExistence type="inferred from homology"/>
<keyword evidence="7 9" id="KW-0472">Membrane</keyword>
<dbReference type="STRING" id="1601833.SAMN05518684_1338"/>
<keyword evidence="9" id="KW-0479">Metal-binding</keyword>
<comment type="subunit">
    <text evidence="9">Homodimer.</text>
</comment>
<dbReference type="InterPro" id="IPR006669">
    <property type="entry name" value="MgtE_transporter"/>
</dbReference>
<comment type="subcellular location">
    <subcellularLocation>
        <location evidence="9">Cell membrane</location>
        <topology evidence="9">Multi-pass membrane protein</topology>
    </subcellularLocation>
    <subcellularLocation>
        <location evidence="1">Membrane</location>
        <topology evidence="1">Multi-pass membrane protein</topology>
    </subcellularLocation>
</comment>
<keyword evidence="6 9" id="KW-1133">Transmembrane helix</keyword>
<comment type="similarity">
    <text evidence="2 9">Belongs to the SLC41A transporter family.</text>
</comment>
<evidence type="ECO:0000313" key="12">
    <source>
        <dbReference type="Proteomes" id="UP000198571"/>
    </source>
</evidence>
<dbReference type="SMART" id="SM00924">
    <property type="entry name" value="MgtE_N"/>
    <property type="match status" value="1"/>
</dbReference>
<dbReference type="PROSITE" id="PS51371">
    <property type="entry name" value="CBS"/>
    <property type="match status" value="2"/>
</dbReference>
<keyword evidence="9" id="KW-1003">Cell membrane</keyword>
<dbReference type="InterPro" id="IPR006668">
    <property type="entry name" value="Mg_transptr_MgtE_intracell_dom"/>
</dbReference>
<dbReference type="OrthoDB" id="9790355at2"/>
<keyword evidence="12" id="KW-1185">Reference proteome</keyword>
<dbReference type="SMART" id="SM00116">
    <property type="entry name" value="CBS"/>
    <property type="match status" value="2"/>
</dbReference>
<dbReference type="Gene3D" id="3.10.580.10">
    <property type="entry name" value="CBS-domain"/>
    <property type="match status" value="1"/>
</dbReference>
<evidence type="ECO:0000256" key="7">
    <source>
        <dbReference type="ARBA" id="ARBA00023136"/>
    </source>
</evidence>
<dbReference type="InterPro" id="IPR046342">
    <property type="entry name" value="CBS_dom_sf"/>
</dbReference>
<dbReference type="PANTHER" id="PTHR43773">
    <property type="entry name" value="MAGNESIUM TRANSPORTER MGTE"/>
    <property type="match status" value="1"/>
</dbReference>
<dbReference type="GO" id="GO:0015095">
    <property type="term" value="F:magnesium ion transmembrane transporter activity"/>
    <property type="evidence" value="ECO:0007669"/>
    <property type="project" value="UniProtKB-UniRule"/>
</dbReference>
<evidence type="ECO:0000256" key="3">
    <source>
        <dbReference type="ARBA" id="ARBA00022448"/>
    </source>
</evidence>
<protein>
    <recommendedName>
        <fullName evidence="9">Magnesium transporter MgtE</fullName>
    </recommendedName>
</protein>
<comment type="function">
    <text evidence="9">Acts as a magnesium transporter.</text>
</comment>
<feature type="transmembrane region" description="Helical" evidence="9">
    <location>
        <begin position="290"/>
        <end position="308"/>
    </location>
</feature>
<accession>A0A1H9XAY0</accession>
<dbReference type="Gene3D" id="1.25.60.10">
    <property type="entry name" value="MgtE N-terminal domain-like"/>
    <property type="match status" value="1"/>
</dbReference>
<evidence type="ECO:0000256" key="9">
    <source>
        <dbReference type="RuleBase" id="RU362011"/>
    </source>
</evidence>
<dbReference type="InterPro" id="IPR000644">
    <property type="entry name" value="CBS_dom"/>
</dbReference>
<dbReference type="AlphaFoldDB" id="A0A1H9XAY0"/>
<sequence length="453" mass="49986">MVKLTEQNRADYAESVISAVNAGNIQQFRQLFFELHPQDQLDIYLSMTKTQRKSLYEYLSPEEYAEVFEELNIDEQKVFLHELDESYAQDMISYMAADDVADFLGEMHESKASAIIEGLDEEDARDIKELLSYEEETAGAIMTKEFINLRADSPISDVIELLRREGPDAETIYYLYVINERHELVGVVSLRDLITADPGNLVESVMSSRVVSVKTSEDQENVANLFKKYDFLAVPVITEHNKLVGIITVDDILDVMEEEATEDLDEFAASRGATDLTITPFTAAKKRAPWIILLMFFGMVSANIIAQFEETLEAVVLLAGFIPLIMGSAGNAGTQSLAVAVRSLALGSLEKKGLSKMLFREFSTGILLGIICAIVLAVIIPVMHGSFFLAFIVASSLFLSLSLATVIGTVVPLIINKLNLDPAIASGPFITTVNDIVGLIIYFSVATAMLAYL</sequence>
<evidence type="ECO:0000256" key="5">
    <source>
        <dbReference type="ARBA" id="ARBA00022842"/>
    </source>
</evidence>
<dbReference type="PANTHER" id="PTHR43773:SF1">
    <property type="entry name" value="MAGNESIUM TRANSPORTER MGTE"/>
    <property type="match status" value="1"/>
</dbReference>
<feature type="domain" description="CBS" evidence="10">
    <location>
        <begin position="142"/>
        <end position="204"/>
    </location>
</feature>
<dbReference type="SUPFAM" id="SSF158791">
    <property type="entry name" value="MgtE N-terminal domain-like"/>
    <property type="match status" value="1"/>
</dbReference>
<dbReference type="Pfam" id="PF01769">
    <property type="entry name" value="MgtE"/>
    <property type="match status" value="1"/>
</dbReference>